<comment type="caution">
    <text evidence="3">The sequence shown here is derived from an EMBL/GenBank/DDBJ whole genome shotgun (WGS) entry which is preliminary data.</text>
</comment>
<sequence length="420" mass="47314">MVIKKENANFRLPDSWVGLPPVPDAPPGFPPQPLKPSTSAAAESSRSQNPSSLENGFSYGETPDSTGQQYSPRRTSRKRSRPQFYSPSPVRQQPRGPRRRGRPPKARFMSHLSRPKIGTTNGDQVSATPLRQTQKQMSSCFITSLPITKEQSRSRTNNQVCEQSPQITQTIDKNQASTAPRSTFLNHDIEETVTDISLTEVPGPIHGVALNDWMNPGIDPRILQHVAKALHNMAGSVTSLDETKVLKPGSSDIDKTLFYTLKAINKNHGDITQDCSLKSDCMKTLVLLGICKVVQDLEKKQLKDIDISTLDSYYTAVRDAENMKVNVQWLHDRLDEIKDAVILREEAKGMVDERNRRLASIDNRKKELLMRKVEVERLKSEIQDIEDQLAQEVFMVDELNRKIGAKTSEFRHTYLMDGLL</sequence>
<dbReference type="Pfam" id="PF05278">
    <property type="entry name" value="PEARLI-4"/>
    <property type="match status" value="1"/>
</dbReference>
<dbReference type="PANTHER" id="PTHR35358">
    <property type="entry name" value="OS06G0711100 PROTEIN"/>
    <property type="match status" value="1"/>
</dbReference>
<evidence type="ECO:0000313" key="3">
    <source>
        <dbReference type="EMBL" id="KAL0307429.1"/>
    </source>
</evidence>
<keyword evidence="1" id="KW-0175">Coiled coil</keyword>
<proteinExistence type="predicted"/>
<feature type="compositionally biased region" description="Pro residues" evidence="2">
    <location>
        <begin position="20"/>
        <end position="34"/>
    </location>
</feature>
<accession>A0AAW2KKV3</accession>
<evidence type="ECO:0000256" key="2">
    <source>
        <dbReference type="SAM" id="MobiDB-lite"/>
    </source>
</evidence>
<protein>
    <recommendedName>
        <fullName evidence="4">Phospholipase-like protein</fullName>
    </recommendedName>
</protein>
<feature type="region of interest" description="Disordered" evidence="2">
    <location>
        <begin position="1"/>
        <end position="137"/>
    </location>
</feature>
<feature type="compositionally biased region" description="Basic residues" evidence="2">
    <location>
        <begin position="96"/>
        <end position="105"/>
    </location>
</feature>
<feature type="compositionally biased region" description="Polar residues" evidence="2">
    <location>
        <begin position="118"/>
        <end position="137"/>
    </location>
</feature>
<feature type="coiled-coil region" evidence="1">
    <location>
        <begin position="368"/>
        <end position="402"/>
    </location>
</feature>
<evidence type="ECO:0008006" key="4">
    <source>
        <dbReference type="Google" id="ProtNLM"/>
    </source>
</evidence>
<feature type="compositionally biased region" description="Low complexity" evidence="2">
    <location>
        <begin position="86"/>
        <end position="95"/>
    </location>
</feature>
<dbReference type="InterPro" id="IPR007942">
    <property type="entry name" value="PLipase-like"/>
</dbReference>
<feature type="compositionally biased region" description="Polar residues" evidence="2">
    <location>
        <begin position="35"/>
        <end position="55"/>
    </location>
</feature>
<gene>
    <name evidence="3" type="ORF">Sangu_3032300</name>
</gene>
<name>A0AAW2KKV3_9LAMI</name>
<evidence type="ECO:0000256" key="1">
    <source>
        <dbReference type="SAM" id="Coils"/>
    </source>
</evidence>
<dbReference type="AlphaFoldDB" id="A0AAW2KKV3"/>
<dbReference type="EMBL" id="JACGWK010000113">
    <property type="protein sequence ID" value="KAL0307429.1"/>
    <property type="molecule type" value="Genomic_DNA"/>
</dbReference>
<dbReference type="PANTHER" id="PTHR35358:SF7">
    <property type="entry name" value="EXPRESSED PROTEIN"/>
    <property type="match status" value="1"/>
</dbReference>
<organism evidence="3">
    <name type="scientific">Sesamum angustifolium</name>
    <dbReference type="NCBI Taxonomy" id="2727405"/>
    <lineage>
        <taxon>Eukaryota</taxon>
        <taxon>Viridiplantae</taxon>
        <taxon>Streptophyta</taxon>
        <taxon>Embryophyta</taxon>
        <taxon>Tracheophyta</taxon>
        <taxon>Spermatophyta</taxon>
        <taxon>Magnoliopsida</taxon>
        <taxon>eudicotyledons</taxon>
        <taxon>Gunneridae</taxon>
        <taxon>Pentapetalae</taxon>
        <taxon>asterids</taxon>
        <taxon>lamiids</taxon>
        <taxon>Lamiales</taxon>
        <taxon>Pedaliaceae</taxon>
        <taxon>Sesamum</taxon>
    </lineage>
</organism>
<reference evidence="3" key="1">
    <citation type="submission" date="2020-06" db="EMBL/GenBank/DDBJ databases">
        <authorList>
            <person name="Li T."/>
            <person name="Hu X."/>
            <person name="Zhang T."/>
            <person name="Song X."/>
            <person name="Zhang H."/>
            <person name="Dai N."/>
            <person name="Sheng W."/>
            <person name="Hou X."/>
            <person name="Wei L."/>
        </authorList>
    </citation>
    <scope>NUCLEOTIDE SEQUENCE</scope>
    <source>
        <strain evidence="3">G01</strain>
        <tissue evidence="3">Leaf</tissue>
    </source>
</reference>
<reference evidence="3" key="2">
    <citation type="journal article" date="2024" name="Plant">
        <title>Genomic evolution and insights into agronomic trait innovations of Sesamum species.</title>
        <authorList>
            <person name="Miao H."/>
            <person name="Wang L."/>
            <person name="Qu L."/>
            <person name="Liu H."/>
            <person name="Sun Y."/>
            <person name="Le M."/>
            <person name="Wang Q."/>
            <person name="Wei S."/>
            <person name="Zheng Y."/>
            <person name="Lin W."/>
            <person name="Duan Y."/>
            <person name="Cao H."/>
            <person name="Xiong S."/>
            <person name="Wang X."/>
            <person name="Wei L."/>
            <person name="Li C."/>
            <person name="Ma Q."/>
            <person name="Ju M."/>
            <person name="Zhao R."/>
            <person name="Li G."/>
            <person name="Mu C."/>
            <person name="Tian Q."/>
            <person name="Mei H."/>
            <person name="Zhang T."/>
            <person name="Gao T."/>
            <person name="Zhang H."/>
        </authorList>
    </citation>
    <scope>NUCLEOTIDE SEQUENCE</scope>
    <source>
        <strain evidence="3">G01</strain>
    </source>
</reference>